<comment type="caution">
    <text evidence="2">The sequence shown here is derived from an EMBL/GenBank/DDBJ whole genome shotgun (WGS) entry which is preliminary data.</text>
</comment>
<dbReference type="EMBL" id="JBBXMP010000892">
    <property type="protein sequence ID" value="KAL0056837.1"/>
    <property type="molecule type" value="Genomic_DNA"/>
</dbReference>
<sequence length="122" mass="13130">MSRQAGVDSQVDNGAGGEAITPAASPKKLKLPQRLVFRQDLLGKERETQNVWLYLQAVGSTATVNRGLNMDEILCRIDFEAFAQPELEPESGTLPPLPANKSPPPQGLSLDTTKSEPTSVSN</sequence>
<feature type="region of interest" description="Disordered" evidence="1">
    <location>
        <begin position="1"/>
        <end position="25"/>
    </location>
</feature>
<evidence type="ECO:0000256" key="1">
    <source>
        <dbReference type="SAM" id="MobiDB-lite"/>
    </source>
</evidence>
<evidence type="ECO:0000313" key="3">
    <source>
        <dbReference type="Proteomes" id="UP001437256"/>
    </source>
</evidence>
<name>A0ABR2Z5G7_9AGAR</name>
<protein>
    <submittedName>
        <fullName evidence="2">Uncharacterized protein</fullName>
    </submittedName>
</protein>
<feature type="region of interest" description="Disordered" evidence="1">
    <location>
        <begin position="86"/>
        <end position="122"/>
    </location>
</feature>
<proteinExistence type="predicted"/>
<keyword evidence="3" id="KW-1185">Reference proteome</keyword>
<gene>
    <name evidence="2" type="ORF">AAF712_016550</name>
</gene>
<feature type="compositionally biased region" description="Polar residues" evidence="1">
    <location>
        <begin position="109"/>
        <end position="122"/>
    </location>
</feature>
<evidence type="ECO:0000313" key="2">
    <source>
        <dbReference type="EMBL" id="KAL0056837.1"/>
    </source>
</evidence>
<reference evidence="2 3" key="1">
    <citation type="submission" date="2024-05" db="EMBL/GenBank/DDBJ databases">
        <title>A draft genome resource for the thread blight pathogen Marasmius tenuissimus strain MS-2.</title>
        <authorList>
            <person name="Yulfo-Soto G.E."/>
            <person name="Baruah I.K."/>
            <person name="Amoako-Attah I."/>
            <person name="Bukari Y."/>
            <person name="Meinhardt L.W."/>
            <person name="Bailey B.A."/>
            <person name="Cohen S.P."/>
        </authorList>
    </citation>
    <scope>NUCLEOTIDE SEQUENCE [LARGE SCALE GENOMIC DNA]</scope>
    <source>
        <strain evidence="2 3">MS-2</strain>
    </source>
</reference>
<feature type="compositionally biased region" description="Pro residues" evidence="1">
    <location>
        <begin position="95"/>
        <end position="106"/>
    </location>
</feature>
<accession>A0ABR2Z5G7</accession>
<organism evidence="2 3">
    <name type="scientific">Marasmius tenuissimus</name>
    <dbReference type="NCBI Taxonomy" id="585030"/>
    <lineage>
        <taxon>Eukaryota</taxon>
        <taxon>Fungi</taxon>
        <taxon>Dikarya</taxon>
        <taxon>Basidiomycota</taxon>
        <taxon>Agaricomycotina</taxon>
        <taxon>Agaricomycetes</taxon>
        <taxon>Agaricomycetidae</taxon>
        <taxon>Agaricales</taxon>
        <taxon>Marasmiineae</taxon>
        <taxon>Marasmiaceae</taxon>
        <taxon>Marasmius</taxon>
    </lineage>
</organism>
<dbReference type="Proteomes" id="UP001437256">
    <property type="component" value="Unassembled WGS sequence"/>
</dbReference>